<dbReference type="EMBL" id="NGKC01000022">
    <property type="protein sequence ID" value="RSU09152.1"/>
    <property type="molecule type" value="Genomic_DNA"/>
</dbReference>
<comment type="similarity">
    <text evidence="1">Belongs to the NAD(P)-dependent epimerase/dehydratase family.</text>
</comment>
<protein>
    <submittedName>
        <fullName evidence="3">UDP-glucose 4-epimerase</fullName>
    </submittedName>
</protein>
<dbReference type="RefSeq" id="WP_126815106.1">
    <property type="nucleotide sequence ID" value="NZ_NGKC01000022.1"/>
</dbReference>
<dbReference type="OrthoDB" id="9803111at2"/>
<gene>
    <name evidence="3" type="ORF">CBF27_13255</name>
</gene>
<dbReference type="GO" id="GO:0006567">
    <property type="term" value="P:L-threonine catabolic process"/>
    <property type="evidence" value="ECO:0007669"/>
    <property type="project" value="TreeGrafter"/>
</dbReference>
<dbReference type="Gene3D" id="3.40.50.720">
    <property type="entry name" value="NAD(P)-binding Rossmann-like Domain"/>
    <property type="match status" value="1"/>
</dbReference>
<dbReference type="Pfam" id="PF01370">
    <property type="entry name" value="Epimerase"/>
    <property type="match status" value="1"/>
</dbReference>
<sequence>MKRIMVTGSLGQIGSELVAQLRTLKGVDNVLATDIRCPEHNPVVAEGLFEVLDVLNRERMLYLARDFQADTLIHLASLLSSVAEDRPQEAWHINMGGLVNALEVSRELQLTCFTPSSIGAFGPETPKVGTPQDCIQRPRTMYGITKVAGELLCDYYHTKYGVDTRGVRFPGLISHETLPGGGTTDYAVEIFYDAVKSGHYTCPLGADTALDMMYMPDAIAAIIQLLEADESRLVHRNAFNVSAMSFTPEDIKQAIQQVMPQFTMDYRINPKLQQIADSWPDSIDCACARDEWAFSPKYDLLAMTREMLQRLQEKREQEDTAALQEPHLV</sequence>
<dbReference type="Proteomes" id="UP000286773">
    <property type="component" value="Unassembled WGS sequence"/>
</dbReference>
<evidence type="ECO:0000313" key="4">
    <source>
        <dbReference type="Proteomes" id="UP000286773"/>
    </source>
</evidence>
<dbReference type="GO" id="GO:0008743">
    <property type="term" value="F:L-threonine 3-dehydrogenase activity"/>
    <property type="evidence" value="ECO:0007669"/>
    <property type="project" value="TreeGrafter"/>
</dbReference>
<dbReference type="InterPro" id="IPR051225">
    <property type="entry name" value="NAD(P)_epim/dehydratase"/>
</dbReference>
<reference evidence="3 4" key="1">
    <citation type="submission" date="2017-05" db="EMBL/GenBank/DDBJ databases">
        <title>Vagococcus spp. assemblies.</title>
        <authorList>
            <person name="Gulvik C.A."/>
        </authorList>
    </citation>
    <scope>NUCLEOTIDE SEQUENCE [LARGE SCALE GENOMIC DNA]</scope>
    <source>
        <strain evidence="3 4">LMG 24798</strain>
    </source>
</reference>
<dbReference type="AlphaFoldDB" id="A0A430AM03"/>
<dbReference type="PANTHER" id="PTHR42687:SF1">
    <property type="entry name" value="L-THREONINE 3-DEHYDROGENASE, MITOCHONDRIAL"/>
    <property type="match status" value="1"/>
</dbReference>
<keyword evidence="4" id="KW-1185">Reference proteome</keyword>
<dbReference type="InterPro" id="IPR036291">
    <property type="entry name" value="NAD(P)-bd_dom_sf"/>
</dbReference>
<evidence type="ECO:0000256" key="1">
    <source>
        <dbReference type="ARBA" id="ARBA00007637"/>
    </source>
</evidence>
<comment type="caution">
    <text evidence="3">The sequence shown here is derived from an EMBL/GenBank/DDBJ whole genome shotgun (WGS) entry which is preliminary data.</text>
</comment>
<accession>A0A430AM03</accession>
<evidence type="ECO:0000259" key="2">
    <source>
        <dbReference type="Pfam" id="PF01370"/>
    </source>
</evidence>
<name>A0A430AM03_9ENTE</name>
<dbReference type="FunFam" id="3.40.50.720:FF:000077">
    <property type="entry name" value="L-threonine 3-dehydrogenase, mitochondrial"/>
    <property type="match status" value="1"/>
</dbReference>
<dbReference type="InterPro" id="IPR001509">
    <property type="entry name" value="Epimerase_deHydtase"/>
</dbReference>
<proteinExistence type="inferred from homology"/>
<dbReference type="SUPFAM" id="SSF51735">
    <property type="entry name" value="NAD(P)-binding Rossmann-fold domains"/>
    <property type="match status" value="1"/>
</dbReference>
<organism evidence="3 4">
    <name type="scientific">Vagococcus acidifermentans</name>
    <dbReference type="NCBI Taxonomy" id="564710"/>
    <lineage>
        <taxon>Bacteria</taxon>
        <taxon>Bacillati</taxon>
        <taxon>Bacillota</taxon>
        <taxon>Bacilli</taxon>
        <taxon>Lactobacillales</taxon>
        <taxon>Enterococcaceae</taxon>
        <taxon>Vagococcus</taxon>
    </lineage>
</organism>
<evidence type="ECO:0000313" key="3">
    <source>
        <dbReference type="EMBL" id="RSU09152.1"/>
    </source>
</evidence>
<feature type="domain" description="NAD-dependent epimerase/dehydratase" evidence="2">
    <location>
        <begin position="4"/>
        <end position="232"/>
    </location>
</feature>
<dbReference type="PANTHER" id="PTHR42687">
    <property type="entry name" value="L-THREONINE 3-DEHYDROGENASE"/>
    <property type="match status" value="1"/>
</dbReference>